<feature type="region of interest" description="Disordered" evidence="1">
    <location>
        <begin position="281"/>
        <end position="324"/>
    </location>
</feature>
<dbReference type="OrthoDB" id="3032860at2759"/>
<sequence length="617" mass="67874">MALPMSANQIRELIPTLTSQDRYQNWSLRIKDAMSLCTVSDCAETTWTVTERALNAPTQGAGAGQFADANAVALEIRRRTNLNSQALALINSSLPNSMLNHGFQQSHELWAHLRNLYGMTGPSAVLSLLKKASHVQVKKGRDPTTDVAELTSLFTQLAQASGALQVPTNVATTMMTWPADMLHSPTATTIPELLRAMILLHSLPDDWEPVIQTYLANRTTLNMVTWDTVVSSINAEYQHRVSNQHQLTMQSTQSSNTHAPTSVPQLAAASNGTHAAAAAWAAQGGQACPPQQQRQNPALASFGNWTPVQKKKKQGKKPAKGSNRAHVAIADDHIGFVAPAILTPPLALGSSHTPAPPAHTKVSPILVSSAIPKPLVWANRKLLKQQAETAHLAAKKALKDAEEAYLKVWHAENLEPTQKVAHSVLLLVWEADQYRQEHPTLMAMNNHFLIPEESPYSIVKVNAIINWENQLNGGEHTRIPSEKDWMATKKGKSKSEIFQRLEATEKAKFDGLSANNKATIMEGLNEARKLALETLTPGNLCQKYQPNKLTPGPRPITIKSKDGKKRKIVPTPPQTEEARWIPHSDIKTLDELAEQVEKDRKVTGWYSTDPSEINSRE</sequence>
<feature type="region of interest" description="Disordered" evidence="1">
    <location>
        <begin position="598"/>
        <end position="617"/>
    </location>
</feature>
<gene>
    <name evidence="2" type="ORF">D9756_000059</name>
</gene>
<keyword evidence="3" id="KW-1185">Reference proteome</keyword>
<evidence type="ECO:0000313" key="2">
    <source>
        <dbReference type="EMBL" id="KAF5363274.1"/>
    </source>
</evidence>
<proteinExistence type="predicted"/>
<organism evidence="2 3">
    <name type="scientific">Leucocoprinus leucothites</name>
    <dbReference type="NCBI Taxonomy" id="201217"/>
    <lineage>
        <taxon>Eukaryota</taxon>
        <taxon>Fungi</taxon>
        <taxon>Dikarya</taxon>
        <taxon>Basidiomycota</taxon>
        <taxon>Agaricomycotina</taxon>
        <taxon>Agaricomycetes</taxon>
        <taxon>Agaricomycetidae</taxon>
        <taxon>Agaricales</taxon>
        <taxon>Agaricineae</taxon>
        <taxon>Agaricaceae</taxon>
        <taxon>Leucocoprinus</taxon>
    </lineage>
</organism>
<dbReference type="Proteomes" id="UP000559027">
    <property type="component" value="Unassembled WGS sequence"/>
</dbReference>
<feature type="compositionally biased region" description="Polar residues" evidence="1">
    <location>
        <begin position="605"/>
        <end position="617"/>
    </location>
</feature>
<reference evidence="2 3" key="1">
    <citation type="journal article" date="2020" name="ISME J.">
        <title>Uncovering the hidden diversity of litter-decomposition mechanisms in mushroom-forming fungi.</title>
        <authorList>
            <person name="Floudas D."/>
            <person name="Bentzer J."/>
            <person name="Ahren D."/>
            <person name="Johansson T."/>
            <person name="Persson P."/>
            <person name="Tunlid A."/>
        </authorList>
    </citation>
    <scope>NUCLEOTIDE SEQUENCE [LARGE SCALE GENOMIC DNA]</scope>
    <source>
        <strain evidence="2 3">CBS 146.42</strain>
    </source>
</reference>
<dbReference type="EMBL" id="JAACJO010000001">
    <property type="protein sequence ID" value="KAF5363274.1"/>
    <property type="molecule type" value="Genomic_DNA"/>
</dbReference>
<dbReference type="AlphaFoldDB" id="A0A8H5GDY7"/>
<feature type="compositionally biased region" description="Basic residues" evidence="1">
    <location>
        <begin position="309"/>
        <end position="319"/>
    </location>
</feature>
<evidence type="ECO:0008006" key="4">
    <source>
        <dbReference type="Google" id="ProtNLM"/>
    </source>
</evidence>
<evidence type="ECO:0000313" key="3">
    <source>
        <dbReference type="Proteomes" id="UP000559027"/>
    </source>
</evidence>
<evidence type="ECO:0000256" key="1">
    <source>
        <dbReference type="SAM" id="MobiDB-lite"/>
    </source>
</evidence>
<protein>
    <recommendedName>
        <fullName evidence="4">Gag protein</fullName>
    </recommendedName>
</protein>
<comment type="caution">
    <text evidence="2">The sequence shown here is derived from an EMBL/GenBank/DDBJ whole genome shotgun (WGS) entry which is preliminary data.</text>
</comment>
<accession>A0A8H5GDY7</accession>
<feature type="region of interest" description="Disordered" evidence="1">
    <location>
        <begin position="558"/>
        <end position="577"/>
    </location>
</feature>
<feature type="compositionally biased region" description="Low complexity" evidence="1">
    <location>
        <begin position="281"/>
        <end position="298"/>
    </location>
</feature>
<name>A0A8H5GDY7_9AGAR</name>